<feature type="transmembrane region" description="Helical" evidence="1">
    <location>
        <begin position="134"/>
        <end position="159"/>
    </location>
</feature>
<reference evidence="2" key="2">
    <citation type="submission" date="2020-09" db="EMBL/GenBank/DDBJ databases">
        <authorList>
            <person name="Kikuchi T."/>
        </authorList>
    </citation>
    <scope>NUCLEOTIDE SEQUENCE</scope>
    <source>
        <strain evidence="2">Ka4C1</strain>
    </source>
</reference>
<dbReference type="AlphaFoldDB" id="A0A1I7RLJ2"/>
<dbReference type="Proteomes" id="UP000582659">
    <property type="component" value="Unassembled WGS sequence"/>
</dbReference>
<accession>A0A1I7RLJ2</accession>
<name>A0A1I7RLJ2_BURXY</name>
<dbReference type="WBParaSite" id="BXY_0157700.1">
    <property type="protein sequence ID" value="BXY_0157700.1"/>
    <property type="gene ID" value="BXY_0157700"/>
</dbReference>
<dbReference type="Proteomes" id="UP000659654">
    <property type="component" value="Unassembled WGS sequence"/>
</dbReference>
<keyword evidence="1" id="KW-0812">Transmembrane</keyword>
<feature type="transmembrane region" description="Helical" evidence="1">
    <location>
        <begin position="100"/>
        <end position="122"/>
    </location>
</feature>
<reference evidence="5" key="1">
    <citation type="submission" date="2016-11" db="UniProtKB">
        <authorList>
            <consortium name="WormBaseParasite"/>
        </authorList>
    </citation>
    <scope>IDENTIFICATION</scope>
</reference>
<dbReference type="Proteomes" id="UP000095284">
    <property type="component" value="Unplaced"/>
</dbReference>
<keyword evidence="1" id="KW-0472">Membrane</keyword>
<organism evidence="3 5">
    <name type="scientific">Bursaphelenchus xylophilus</name>
    <name type="common">Pinewood nematode worm</name>
    <name type="synonym">Aphelenchoides xylophilus</name>
    <dbReference type="NCBI Taxonomy" id="6326"/>
    <lineage>
        <taxon>Eukaryota</taxon>
        <taxon>Metazoa</taxon>
        <taxon>Ecdysozoa</taxon>
        <taxon>Nematoda</taxon>
        <taxon>Chromadorea</taxon>
        <taxon>Rhabditida</taxon>
        <taxon>Tylenchina</taxon>
        <taxon>Tylenchomorpha</taxon>
        <taxon>Aphelenchoidea</taxon>
        <taxon>Aphelenchoididae</taxon>
        <taxon>Bursaphelenchus</taxon>
    </lineage>
</organism>
<feature type="transmembrane region" description="Helical" evidence="1">
    <location>
        <begin position="179"/>
        <end position="199"/>
    </location>
</feature>
<dbReference type="OrthoDB" id="10627253at2759"/>
<sequence>MAVFPLFRLIQIFVLLTLLFAVLFVAPICTPLVPFESCSNTTNTSVVKPLDVLPKTENSSSASLEDETKFVKQQRSCLQISHSDIFVVPTFHSENPKDTVTLFFLLLFVGVLCMFIATILMMQIEKKIDYKAECMLRFILIILSLADFCMVFICSYMIYIWPNLWTSHYSAVPQIPINFYVIHILVLANFVLGFVNSFVYGPRVELVKMENFKGGKKSYQVARRYEALQN</sequence>
<evidence type="ECO:0000313" key="4">
    <source>
        <dbReference type="Proteomes" id="UP000659654"/>
    </source>
</evidence>
<evidence type="ECO:0000313" key="3">
    <source>
        <dbReference type="Proteomes" id="UP000095284"/>
    </source>
</evidence>
<protein>
    <submittedName>
        <fullName evidence="2">(pine wood nematode) hypothetical protein</fullName>
    </submittedName>
</protein>
<evidence type="ECO:0000313" key="2">
    <source>
        <dbReference type="EMBL" id="CAD5208799.1"/>
    </source>
</evidence>
<feature type="transmembrane region" description="Helical" evidence="1">
    <location>
        <begin position="12"/>
        <end position="33"/>
    </location>
</feature>
<evidence type="ECO:0000313" key="5">
    <source>
        <dbReference type="WBParaSite" id="BXY_0157700.1"/>
    </source>
</evidence>
<dbReference type="EMBL" id="CAJFDI010000001">
    <property type="protein sequence ID" value="CAD5208799.1"/>
    <property type="molecule type" value="Genomic_DNA"/>
</dbReference>
<keyword evidence="1" id="KW-1133">Transmembrane helix</keyword>
<evidence type="ECO:0000256" key="1">
    <source>
        <dbReference type="SAM" id="Phobius"/>
    </source>
</evidence>
<gene>
    <name evidence="2" type="ORF">BXYJ_LOCUS1035</name>
</gene>
<dbReference type="EMBL" id="CAJFCV020000001">
    <property type="protein sequence ID" value="CAG9082926.1"/>
    <property type="molecule type" value="Genomic_DNA"/>
</dbReference>
<keyword evidence="4" id="KW-1185">Reference proteome</keyword>
<proteinExistence type="predicted"/>